<evidence type="ECO:0000313" key="1">
    <source>
        <dbReference type="EMBL" id="GAG42027.1"/>
    </source>
</evidence>
<comment type="caution">
    <text evidence="1">The sequence shown here is derived from an EMBL/GenBank/DDBJ whole genome shotgun (WGS) entry which is preliminary data.</text>
</comment>
<reference evidence="1" key="1">
    <citation type="journal article" date="2014" name="Front. Microbiol.">
        <title>High frequency of phylogenetically diverse reductive dehalogenase-homologous genes in deep subseafloor sedimentary metagenomes.</title>
        <authorList>
            <person name="Kawai M."/>
            <person name="Futagami T."/>
            <person name="Toyoda A."/>
            <person name="Takaki Y."/>
            <person name="Nishi S."/>
            <person name="Hori S."/>
            <person name="Arai W."/>
            <person name="Tsubouchi T."/>
            <person name="Morono Y."/>
            <person name="Uchiyama I."/>
            <person name="Ito T."/>
            <person name="Fujiyama A."/>
            <person name="Inagaki F."/>
            <person name="Takami H."/>
        </authorList>
    </citation>
    <scope>NUCLEOTIDE SEQUENCE</scope>
    <source>
        <strain evidence="1">Expedition CK06-06</strain>
    </source>
</reference>
<name>X0Y3Y0_9ZZZZ</name>
<organism evidence="1">
    <name type="scientific">marine sediment metagenome</name>
    <dbReference type="NCBI Taxonomy" id="412755"/>
    <lineage>
        <taxon>unclassified sequences</taxon>
        <taxon>metagenomes</taxon>
        <taxon>ecological metagenomes</taxon>
    </lineage>
</organism>
<sequence length="58" mass="6905">MLTFVFFDISVENLCVQILYALLKKNNYNCKVVFEISHHLNPVDKKFSKEKENKIIEE</sequence>
<feature type="non-terminal residue" evidence="1">
    <location>
        <position position="58"/>
    </location>
</feature>
<dbReference type="AlphaFoldDB" id="X0Y3Y0"/>
<accession>X0Y3Y0</accession>
<protein>
    <submittedName>
        <fullName evidence="1">Uncharacterized protein</fullName>
    </submittedName>
</protein>
<proteinExistence type="predicted"/>
<gene>
    <name evidence="1" type="ORF">S01H1_85599</name>
</gene>
<dbReference type="EMBL" id="BARS01058857">
    <property type="protein sequence ID" value="GAG42027.1"/>
    <property type="molecule type" value="Genomic_DNA"/>
</dbReference>